<evidence type="ECO:0000313" key="3">
    <source>
        <dbReference type="Proteomes" id="UP000268857"/>
    </source>
</evidence>
<keyword evidence="3" id="KW-1185">Reference proteome</keyword>
<feature type="transmembrane region" description="Helical" evidence="1">
    <location>
        <begin position="45"/>
        <end position="66"/>
    </location>
</feature>
<organism evidence="2 3">
    <name type="scientific">Chlorogloeopsis fritschii PCC 6912</name>
    <dbReference type="NCBI Taxonomy" id="211165"/>
    <lineage>
        <taxon>Bacteria</taxon>
        <taxon>Bacillati</taxon>
        <taxon>Cyanobacteriota</taxon>
        <taxon>Cyanophyceae</taxon>
        <taxon>Nostocales</taxon>
        <taxon>Chlorogloeopsidaceae</taxon>
        <taxon>Chlorogloeopsis</taxon>
    </lineage>
</organism>
<evidence type="ECO:0000256" key="1">
    <source>
        <dbReference type="SAM" id="Phobius"/>
    </source>
</evidence>
<keyword evidence="1" id="KW-0812">Transmembrane</keyword>
<accession>A0A433NHM3</accession>
<dbReference type="AlphaFoldDB" id="A0A433NHM3"/>
<name>A0A433NHM3_CHLFR</name>
<protein>
    <submittedName>
        <fullName evidence="2">Uncharacterized protein</fullName>
    </submittedName>
</protein>
<sequence length="138" mass="15835">MTYNRQITYPLAEQEYLEPIDTGKLLVHNRRVKRLRLKQALERRILKIIMISSIISTGLFGIAALGCWEQEIIEANTKSIVVSKQYEWQTRKHICLGWMLFAFSSFLGSASLSRKSVTTAINSGELGKVRRYKGVNTR</sequence>
<gene>
    <name evidence="2" type="ORF">PCC6912_26780</name>
</gene>
<reference evidence="2 3" key="1">
    <citation type="journal article" date="2019" name="Genome Biol. Evol.">
        <title>Day and night: Metabolic profiles and evolutionary relationships of six axenic non-marine cyanobacteria.</title>
        <authorList>
            <person name="Will S.E."/>
            <person name="Henke P."/>
            <person name="Boedeker C."/>
            <person name="Huang S."/>
            <person name="Brinkmann H."/>
            <person name="Rohde M."/>
            <person name="Jarek M."/>
            <person name="Friedl T."/>
            <person name="Seufert S."/>
            <person name="Schumacher M."/>
            <person name="Overmann J."/>
            <person name="Neumann-Schaal M."/>
            <person name="Petersen J."/>
        </authorList>
    </citation>
    <scope>NUCLEOTIDE SEQUENCE [LARGE SCALE GENOMIC DNA]</scope>
    <source>
        <strain evidence="2 3">PCC 6912</strain>
    </source>
</reference>
<keyword evidence="1" id="KW-1133">Transmembrane helix</keyword>
<dbReference type="EMBL" id="RSCJ01000009">
    <property type="protein sequence ID" value="RUR81809.1"/>
    <property type="molecule type" value="Genomic_DNA"/>
</dbReference>
<comment type="caution">
    <text evidence="2">The sequence shown here is derived from an EMBL/GenBank/DDBJ whole genome shotgun (WGS) entry which is preliminary data.</text>
</comment>
<dbReference type="RefSeq" id="WP_016875248.1">
    <property type="nucleotide sequence ID" value="NZ_AJLN01000104.1"/>
</dbReference>
<dbReference type="Proteomes" id="UP000268857">
    <property type="component" value="Unassembled WGS sequence"/>
</dbReference>
<proteinExistence type="predicted"/>
<dbReference type="OrthoDB" id="489102at2"/>
<keyword evidence="1" id="KW-0472">Membrane</keyword>
<evidence type="ECO:0000313" key="2">
    <source>
        <dbReference type="EMBL" id="RUR81809.1"/>
    </source>
</evidence>